<dbReference type="EMBL" id="PGGS01002335">
    <property type="protein sequence ID" value="PNG99678.1"/>
    <property type="molecule type" value="Genomic_DNA"/>
</dbReference>
<dbReference type="OrthoDB" id="551873at2759"/>
<evidence type="ECO:0000313" key="3">
    <source>
        <dbReference type="Proteomes" id="UP000236333"/>
    </source>
</evidence>
<dbReference type="AlphaFoldDB" id="A0A2J7ZHC5"/>
<comment type="caution">
    <text evidence="2">The sequence shown here is derived from an EMBL/GenBank/DDBJ whole genome shotgun (WGS) entry which is preliminary data.</text>
</comment>
<gene>
    <name evidence="2" type="ORF">TSOC_014536</name>
</gene>
<feature type="region of interest" description="Disordered" evidence="1">
    <location>
        <begin position="1"/>
        <end position="27"/>
    </location>
</feature>
<name>A0A2J7ZHC5_9CHLO</name>
<accession>A0A2J7ZHC5</accession>
<organism evidence="2 3">
    <name type="scientific">Tetrabaena socialis</name>
    <dbReference type="NCBI Taxonomy" id="47790"/>
    <lineage>
        <taxon>Eukaryota</taxon>
        <taxon>Viridiplantae</taxon>
        <taxon>Chlorophyta</taxon>
        <taxon>core chlorophytes</taxon>
        <taxon>Chlorophyceae</taxon>
        <taxon>CS clade</taxon>
        <taxon>Chlamydomonadales</taxon>
        <taxon>Tetrabaenaceae</taxon>
        <taxon>Tetrabaena</taxon>
    </lineage>
</organism>
<sequence length="244" mass="24729">MRPQQLQGQGRGAASPEAGGPAPMHVDAAAGGAEADAAAAAAAAPCSGADRRLHMQQKVWWWLGPGQVQAGHISAVDRRSEPLLYSVRLEAQPSWEAAGGGGGGGGGEEVMATAACLLPYLVYGDRIMCRLPPQPSAPCAGSQLVAPSAEEGPCAWSCGLLEHCVFDGDEPAVQVLLLQGGERVPCLLPYDRIVPVQDVAEGSGGGWGRSRGREASEAAAAVAAAAPALAPGWLVPSTASAKLI</sequence>
<proteinExistence type="predicted"/>
<protein>
    <submittedName>
        <fullName evidence="2">Uncharacterized protein</fullName>
    </submittedName>
</protein>
<feature type="compositionally biased region" description="Low complexity" evidence="1">
    <location>
        <begin position="12"/>
        <end position="27"/>
    </location>
</feature>
<dbReference type="Proteomes" id="UP000236333">
    <property type="component" value="Unassembled WGS sequence"/>
</dbReference>
<reference evidence="2 3" key="1">
    <citation type="journal article" date="2017" name="Mol. Biol. Evol.">
        <title>The 4-celled Tetrabaena socialis nuclear genome reveals the essential components for genetic control of cell number at the origin of multicellularity in the volvocine lineage.</title>
        <authorList>
            <person name="Featherston J."/>
            <person name="Arakaki Y."/>
            <person name="Hanschen E.R."/>
            <person name="Ferris P.J."/>
            <person name="Michod R.E."/>
            <person name="Olson B.J.S.C."/>
            <person name="Nozaki H."/>
            <person name="Durand P.M."/>
        </authorList>
    </citation>
    <scope>NUCLEOTIDE SEQUENCE [LARGE SCALE GENOMIC DNA]</scope>
    <source>
        <strain evidence="2 3">NIES-571</strain>
    </source>
</reference>
<evidence type="ECO:0000313" key="2">
    <source>
        <dbReference type="EMBL" id="PNG99678.1"/>
    </source>
</evidence>
<evidence type="ECO:0000256" key="1">
    <source>
        <dbReference type="SAM" id="MobiDB-lite"/>
    </source>
</evidence>
<keyword evidence="3" id="KW-1185">Reference proteome</keyword>